<protein>
    <recommendedName>
        <fullName evidence="7 11">Aldose 1-epimerase</fullName>
        <ecNumber evidence="6 11">5.1.3.3</ecNumber>
    </recommendedName>
</protein>
<evidence type="ECO:0000256" key="10">
    <source>
        <dbReference type="ARBA" id="ARBA00023277"/>
    </source>
</evidence>
<keyword evidence="9 11" id="KW-0413">Isomerase</keyword>
<feature type="binding site" evidence="13">
    <location>
        <begin position="180"/>
        <end position="182"/>
    </location>
    <ligand>
        <name>beta-D-galactose</name>
        <dbReference type="ChEBI" id="CHEBI:27667"/>
    </ligand>
</feature>
<feature type="active site" description="Proton acceptor" evidence="12">
    <location>
        <position position="310"/>
    </location>
</feature>
<dbReference type="PANTHER" id="PTHR10091">
    <property type="entry name" value="ALDOSE-1-EPIMERASE"/>
    <property type="match status" value="1"/>
</dbReference>
<keyword evidence="10 11" id="KW-0119">Carbohydrate metabolism</keyword>
<name>A0A1G7D8G4_9SPHI</name>
<dbReference type="InterPro" id="IPR014718">
    <property type="entry name" value="GH-type_carb-bd"/>
</dbReference>
<feature type="binding site" evidence="13">
    <location>
        <begin position="84"/>
        <end position="85"/>
    </location>
    <ligand>
        <name>beta-D-galactose</name>
        <dbReference type="ChEBI" id="CHEBI:27667"/>
    </ligand>
</feature>
<comment type="pathway">
    <text evidence="3 11">Carbohydrate metabolism; hexose metabolism.</text>
</comment>
<dbReference type="GO" id="GO:0006006">
    <property type="term" value="P:glucose metabolic process"/>
    <property type="evidence" value="ECO:0007669"/>
    <property type="project" value="TreeGrafter"/>
</dbReference>
<dbReference type="GO" id="GO:0004034">
    <property type="term" value="F:aldose 1-epimerase activity"/>
    <property type="evidence" value="ECO:0007669"/>
    <property type="project" value="UniProtKB-EC"/>
</dbReference>
<evidence type="ECO:0000256" key="9">
    <source>
        <dbReference type="ARBA" id="ARBA00023235"/>
    </source>
</evidence>
<dbReference type="Proteomes" id="UP000199072">
    <property type="component" value="Unassembled WGS sequence"/>
</dbReference>
<evidence type="ECO:0000256" key="7">
    <source>
        <dbReference type="ARBA" id="ARBA00014165"/>
    </source>
</evidence>
<dbReference type="InterPro" id="IPR011013">
    <property type="entry name" value="Gal_mutarotase_sf_dom"/>
</dbReference>
<evidence type="ECO:0000256" key="6">
    <source>
        <dbReference type="ARBA" id="ARBA00013185"/>
    </source>
</evidence>
<evidence type="ECO:0000256" key="12">
    <source>
        <dbReference type="PIRSR" id="PIRSR005096-1"/>
    </source>
</evidence>
<dbReference type="Gene3D" id="2.70.98.10">
    <property type="match status" value="1"/>
</dbReference>
<proteinExistence type="inferred from homology"/>
<dbReference type="GO" id="GO:0005737">
    <property type="term" value="C:cytoplasm"/>
    <property type="evidence" value="ECO:0007669"/>
    <property type="project" value="TreeGrafter"/>
</dbReference>
<gene>
    <name evidence="14" type="ORF">SAMN05216464_106264</name>
</gene>
<comment type="subunit">
    <text evidence="5">Monomer.</text>
</comment>
<dbReference type="InterPro" id="IPR015443">
    <property type="entry name" value="Aldose_1-epimerase"/>
</dbReference>
<comment type="catalytic activity">
    <reaction evidence="1 11">
        <text>alpha-D-glucose = beta-D-glucose</text>
        <dbReference type="Rhea" id="RHEA:10264"/>
        <dbReference type="ChEBI" id="CHEBI:15903"/>
        <dbReference type="ChEBI" id="CHEBI:17925"/>
        <dbReference type="EC" id="5.1.3.3"/>
    </reaction>
</comment>
<evidence type="ECO:0000313" key="15">
    <source>
        <dbReference type="Proteomes" id="UP000199072"/>
    </source>
</evidence>
<dbReference type="SUPFAM" id="SSF74650">
    <property type="entry name" value="Galactose mutarotase-like"/>
    <property type="match status" value="1"/>
</dbReference>
<reference evidence="14 15" key="1">
    <citation type="submission" date="2016-10" db="EMBL/GenBank/DDBJ databases">
        <authorList>
            <person name="de Groot N.N."/>
        </authorList>
    </citation>
    <scope>NUCLEOTIDE SEQUENCE [LARGE SCALE GENOMIC DNA]</scope>
    <source>
        <strain evidence="14 15">47C3B</strain>
    </source>
</reference>
<dbReference type="STRING" id="1391627.SAMN05216464_106264"/>
<keyword evidence="8" id="KW-0106">Calcium</keyword>
<dbReference type="PROSITE" id="PS00545">
    <property type="entry name" value="ALDOSE_1_EPIMERASE"/>
    <property type="match status" value="1"/>
</dbReference>
<evidence type="ECO:0000256" key="1">
    <source>
        <dbReference type="ARBA" id="ARBA00001614"/>
    </source>
</evidence>
<feature type="active site" description="Proton donor" evidence="12">
    <location>
        <position position="180"/>
    </location>
</feature>
<evidence type="ECO:0000256" key="8">
    <source>
        <dbReference type="ARBA" id="ARBA00022837"/>
    </source>
</evidence>
<dbReference type="EC" id="5.1.3.3" evidence="6 11"/>
<dbReference type="GO" id="GO:0033499">
    <property type="term" value="P:galactose catabolic process via UDP-galactose, Leloir pathway"/>
    <property type="evidence" value="ECO:0007669"/>
    <property type="project" value="TreeGrafter"/>
</dbReference>
<keyword evidence="15" id="KW-1185">Reference proteome</keyword>
<comment type="similarity">
    <text evidence="4 11">Belongs to the aldose epimerase family.</text>
</comment>
<dbReference type="PIRSF" id="PIRSF005096">
    <property type="entry name" value="GALM"/>
    <property type="match status" value="1"/>
</dbReference>
<organism evidence="14 15">
    <name type="scientific">Mucilaginibacter pineti</name>
    <dbReference type="NCBI Taxonomy" id="1391627"/>
    <lineage>
        <taxon>Bacteria</taxon>
        <taxon>Pseudomonadati</taxon>
        <taxon>Bacteroidota</taxon>
        <taxon>Sphingobacteriia</taxon>
        <taxon>Sphingobacteriales</taxon>
        <taxon>Sphingobacteriaceae</taxon>
        <taxon>Mucilaginibacter</taxon>
    </lineage>
</organism>
<evidence type="ECO:0000256" key="5">
    <source>
        <dbReference type="ARBA" id="ARBA00011245"/>
    </source>
</evidence>
<evidence type="ECO:0000256" key="4">
    <source>
        <dbReference type="ARBA" id="ARBA00006206"/>
    </source>
</evidence>
<evidence type="ECO:0000313" key="14">
    <source>
        <dbReference type="EMBL" id="SDE47290.1"/>
    </source>
</evidence>
<dbReference type="CDD" id="cd09019">
    <property type="entry name" value="galactose_mutarotase_like"/>
    <property type="match status" value="1"/>
</dbReference>
<dbReference type="UniPathway" id="UPA00242"/>
<evidence type="ECO:0000256" key="13">
    <source>
        <dbReference type="PIRSR" id="PIRSR005096-3"/>
    </source>
</evidence>
<dbReference type="AlphaFoldDB" id="A0A1G7D8G4"/>
<dbReference type="GO" id="GO:0030246">
    <property type="term" value="F:carbohydrate binding"/>
    <property type="evidence" value="ECO:0007669"/>
    <property type="project" value="InterPro"/>
</dbReference>
<dbReference type="PANTHER" id="PTHR10091:SF0">
    <property type="entry name" value="GALACTOSE MUTAROTASE"/>
    <property type="match status" value="1"/>
</dbReference>
<dbReference type="Pfam" id="PF01263">
    <property type="entry name" value="Aldose_epim"/>
    <property type="match status" value="1"/>
</dbReference>
<dbReference type="OrthoDB" id="9779408at2"/>
<evidence type="ECO:0000256" key="11">
    <source>
        <dbReference type="PIRNR" id="PIRNR005096"/>
    </source>
</evidence>
<dbReference type="EMBL" id="FNAI01000006">
    <property type="protein sequence ID" value="SDE47290.1"/>
    <property type="molecule type" value="Genomic_DNA"/>
</dbReference>
<accession>A0A1G7D8G4</accession>
<evidence type="ECO:0000256" key="3">
    <source>
        <dbReference type="ARBA" id="ARBA00005028"/>
    </source>
</evidence>
<sequence>MIGGRATISSKLWGTHEGRPVYLFKLVNAAGAYIELTNYGATLVSVVVPDGDNNLGNVVLGFPDLQGYLDDDCYIGSTVGRFANRIAGAQFTLDGVVYQLENNDGKNSNHGGNAGFNKKVFDYVITDGSVSFTILSKDGEGGYPGNLSLTVNYRWTDLNELIITYTATSDKKTIANFTNHAYFNLSNTGQDIQDHLLTIYADNILEADADYTPTGVIKAAGNKVFLNTPVKNNMNINGDKVTGLNDCYLLNVSPEQLKPAAKLQEQTSGRWMEVFTTYPALMLYTADYLHSKAPGHAMRKYQPFDGLCLECQHCPDSPNQPIFPSAVLNVGEVFEETIVYKFGTIR</sequence>
<comment type="cofactor">
    <cofactor evidence="2">
        <name>Ca(2+)</name>
        <dbReference type="ChEBI" id="CHEBI:29108"/>
    </cofactor>
</comment>
<dbReference type="InterPro" id="IPR047215">
    <property type="entry name" value="Galactose_mutarotase-like"/>
</dbReference>
<dbReference type="InterPro" id="IPR018052">
    <property type="entry name" value="Ald1_epimerase_CS"/>
</dbReference>
<evidence type="ECO:0000256" key="2">
    <source>
        <dbReference type="ARBA" id="ARBA00001913"/>
    </source>
</evidence>
<dbReference type="InterPro" id="IPR008183">
    <property type="entry name" value="Aldose_1/G6P_1-epimerase"/>
</dbReference>
<dbReference type="NCBIfam" id="NF008277">
    <property type="entry name" value="PRK11055.1"/>
    <property type="match status" value="1"/>
</dbReference>